<dbReference type="SUPFAM" id="SSF54236">
    <property type="entry name" value="Ubiquitin-like"/>
    <property type="match status" value="1"/>
</dbReference>
<feature type="domain" description="Ubiquitin-like" evidence="2">
    <location>
        <begin position="118"/>
        <end position="189"/>
    </location>
</feature>
<gene>
    <name evidence="3" type="ORF">B0H16DRAFT_502318</name>
</gene>
<name>A0AAD7NJ75_9AGAR</name>
<evidence type="ECO:0000313" key="4">
    <source>
        <dbReference type="Proteomes" id="UP001215598"/>
    </source>
</evidence>
<accession>A0AAD7NJ75</accession>
<protein>
    <recommendedName>
        <fullName evidence="2">Ubiquitin-like domain-containing protein</fullName>
    </recommendedName>
</protein>
<proteinExistence type="predicted"/>
<evidence type="ECO:0000256" key="1">
    <source>
        <dbReference type="SAM" id="MobiDB-lite"/>
    </source>
</evidence>
<dbReference type="Gene3D" id="3.10.20.90">
    <property type="entry name" value="Phosphatidylinositol 3-kinase Catalytic Subunit, Chain A, domain 1"/>
    <property type="match status" value="1"/>
</dbReference>
<dbReference type="AlphaFoldDB" id="A0AAD7NJ75"/>
<comment type="caution">
    <text evidence="3">The sequence shown here is derived from an EMBL/GenBank/DDBJ whole genome shotgun (WGS) entry which is preliminary data.</text>
</comment>
<sequence>MPKAKKTAEKPVGPHLIFTNKAKRVLAFRPKTYQAAVHTARKHFPDIKEEDFIFQTDELAAVDNTLTDIAPEIWESVVDSLSSVSVMERHTRGRSDPVVRLKTPPPRSNSSHYRRILINVDFEHLCIPVSMNIGSTIDVLLPLLSARTGVDQQDLRIIDEGVRVDTSATLYDLGMSEGASLDVFRAQEG</sequence>
<reference evidence="3" key="1">
    <citation type="submission" date="2023-03" db="EMBL/GenBank/DDBJ databases">
        <title>Massive genome expansion in bonnet fungi (Mycena s.s.) driven by repeated elements and novel gene families across ecological guilds.</title>
        <authorList>
            <consortium name="Lawrence Berkeley National Laboratory"/>
            <person name="Harder C.B."/>
            <person name="Miyauchi S."/>
            <person name="Viragh M."/>
            <person name="Kuo A."/>
            <person name="Thoen E."/>
            <person name="Andreopoulos B."/>
            <person name="Lu D."/>
            <person name="Skrede I."/>
            <person name="Drula E."/>
            <person name="Henrissat B."/>
            <person name="Morin E."/>
            <person name="Kohler A."/>
            <person name="Barry K."/>
            <person name="LaButti K."/>
            <person name="Morin E."/>
            <person name="Salamov A."/>
            <person name="Lipzen A."/>
            <person name="Mereny Z."/>
            <person name="Hegedus B."/>
            <person name="Baldrian P."/>
            <person name="Stursova M."/>
            <person name="Weitz H."/>
            <person name="Taylor A."/>
            <person name="Grigoriev I.V."/>
            <person name="Nagy L.G."/>
            <person name="Martin F."/>
            <person name="Kauserud H."/>
        </authorList>
    </citation>
    <scope>NUCLEOTIDE SEQUENCE</scope>
    <source>
        <strain evidence="3">CBHHK182m</strain>
    </source>
</reference>
<dbReference type="EMBL" id="JARKIB010000031">
    <property type="protein sequence ID" value="KAJ7762917.1"/>
    <property type="molecule type" value="Genomic_DNA"/>
</dbReference>
<dbReference type="InterPro" id="IPR000626">
    <property type="entry name" value="Ubiquitin-like_dom"/>
</dbReference>
<evidence type="ECO:0000313" key="3">
    <source>
        <dbReference type="EMBL" id="KAJ7762917.1"/>
    </source>
</evidence>
<dbReference type="PROSITE" id="PS50053">
    <property type="entry name" value="UBIQUITIN_2"/>
    <property type="match status" value="1"/>
</dbReference>
<feature type="compositionally biased region" description="Basic and acidic residues" evidence="1">
    <location>
        <begin position="88"/>
        <end position="99"/>
    </location>
</feature>
<feature type="region of interest" description="Disordered" evidence="1">
    <location>
        <begin position="88"/>
        <end position="107"/>
    </location>
</feature>
<dbReference type="InterPro" id="IPR029071">
    <property type="entry name" value="Ubiquitin-like_domsf"/>
</dbReference>
<dbReference type="Proteomes" id="UP001215598">
    <property type="component" value="Unassembled WGS sequence"/>
</dbReference>
<keyword evidence="4" id="KW-1185">Reference proteome</keyword>
<organism evidence="3 4">
    <name type="scientific">Mycena metata</name>
    <dbReference type="NCBI Taxonomy" id="1033252"/>
    <lineage>
        <taxon>Eukaryota</taxon>
        <taxon>Fungi</taxon>
        <taxon>Dikarya</taxon>
        <taxon>Basidiomycota</taxon>
        <taxon>Agaricomycotina</taxon>
        <taxon>Agaricomycetes</taxon>
        <taxon>Agaricomycetidae</taxon>
        <taxon>Agaricales</taxon>
        <taxon>Marasmiineae</taxon>
        <taxon>Mycenaceae</taxon>
        <taxon>Mycena</taxon>
    </lineage>
</organism>
<evidence type="ECO:0000259" key="2">
    <source>
        <dbReference type="PROSITE" id="PS50053"/>
    </source>
</evidence>